<organism evidence="5 6">
    <name type="scientific">Halalkalicoccus jeotgali (strain DSM 18796 / CECT 7217 / JCM 14584 / KCTC 4019 / B3)</name>
    <dbReference type="NCBI Taxonomy" id="795797"/>
    <lineage>
        <taxon>Archaea</taxon>
        <taxon>Methanobacteriati</taxon>
        <taxon>Methanobacteriota</taxon>
        <taxon>Stenosarchaea group</taxon>
        <taxon>Halobacteria</taxon>
        <taxon>Halobacteriales</taxon>
        <taxon>Halococcaceae</taxon>
        <taxon>Halalkalicoccus</taxon>
    </lineage>
</organism>
<dbReference type="EMBL" id="AOHV01000022">
    <property type="protein sequence ID" value="ELY38267.1"/>
    <property type="molecule type" value="Genomic_DNA"/>
</dbReference>
<keyword evidence="1 3" id="KW-0175">Coiled coil</keyword>
<evidence type="ECO:0000313" key="5">
    <source>
        <dbReference type="EMBL" id="ELY38267.1"/>
    </source>
</evidence>
<dbReference type="Pfam" id="PF13476">
    <property type="entry name" value="AAA_23"/>
    <property type="match status" value="1"/>
</dbReference>
<dbReference type="RefSeq" id="WP_008415649.1">
    <property type="nucleotide sequence ID" value="NZ_AOHV01000022.1"/>
</dbReference>
<sequence>MRIERVRLTNFKPYRDTDLRLERGVSVIHGLNGSGKSSLLEACFFALYGSSALDGTLEEVITNGEEECEIELWFTHADGEYHVERRVRLSGERAQTATCVLETPDGSIEGARDVERYIEELLRMDADAFVNCAYVRQGEVNKLIHATPGERQDMIDDLLQLGKLEEYRERVSEARLGVNDVRADVQGSLREIESQIDEKEEKGLPSLLNDLETELNDLEEEIERYEENERNAERTREEASEILEAHEGTREEIATLETDIEGLRDTISETEDERESLKERLAEARAEIGRLEDRREDLVAESAL</sequence>
<dbReference type="PANTHER" id="PTHR32114">
    <property type="entry name" value="ABC TRANSPORTER ABCH.3"/>
    <property type="match status" value="1"/>
</dbReference>
<dbReference type="GO" id="GO:0016887">
    <property type="term" value="F:ATP hydrolysis activity"/>
    <property type="evidence" value="ECO:0007669"/>
    <property type="project" value="InterPro"/>
</dbReference>
<dbReference type="PANTHER" id="PTHR32114:SF2">
    <property type="entry name" value="ABC TRANSPORTER ABCH.3"/>
    <property type="match status" value="1"/>
</dbReference>
<dbReference type="Proteomes" id="UP000011645">
    <property type="component" value="Unassembled WGS sequence"/>
</dbReference>
<dbReference type="InterPro" id="IPR027417">
    <property type="entry name" value="P-loop_NTPase"/>
</dbReference>
<evidence type="ECO:0000259" key="4">
    <source>
        <dbReference type="Pfam" id="PF13476"/>
    </source>
</evidence>
<dbReference type="GO" id="GO:0006302">
    <property type="term" value="P:double-strand break repair"/>
    <property type="evidence" value="ECO:0007669"/>
    <property type="project" value="InterPro"/>
</dbReference>
<reference evidence="5 6" key="1">
    <citation type="journal article" date="2014" name="PLoS Genet.">
        <title>Phylogenetically driven sequencing of extremely halophilic archaea reveals strategies for static and dynamic osmo-response.</title>
        <authorList>
            <person name="Becker E.A."/>
            <person name="Seitzer P.M."/>
            <person name="Tritt A."/>
            <person name="Larsen D."/>
            <person name="Krusor M."/>
            <person name="Yao A.I."/>
            <person name="Wu D."/>
            <person name="Madern D."/>
            <person name="Eisen J.A."/>
            <person name="Darling A.E."/>
            <person name="Facciotti M.T."/>
        </authorList>
    </citation>
    <scope>NUCLEOTIDE SEQUENCE [LARGE SCALE GENOMIC DNA]</scope>
    <source>
        <strain evidence="6">DSM 18796 / CECT 7217 / JCM 14584 / KCTC 4019 / B3</strain>
    </source>
</reference>
<gene>
    <name evidence="5" type="ORF">C497_07369</name>
</gene>
<comment type="similarity">
    <text evidence="2">Belongs to the Sph1/Sph2 family.</text>
</comment>
<feature type="non-terminal residue" evidence="5">
    <location>
        <position position="304"/>
    </location>
</feature>
<feature type="domain" description="Rad50/SbcC-type AAA" evidence="4">
    <location>
        <begin position="5"/>
        <end position="223"/>
    </location>
</feature>
<proteinExistence type="inferred from homology"/>
<dbReference type="InterPro" id="IPR038729">
    <property type="entry name" value="Rad50/SbcC_AAA"/>
</dbReference>
<keyword evidence="6" id="KW-1185">Reference proteome</keyword>
<accession>L9VMQ1</accession>
<name>L9VMQ1_HALJB</name>
<comment type="caution">
    <text evidence="5">The sequence shown here is derived from an EMBL/GenBank/DDBJ whole genome shotgun (WGS) entry which is preliminary data.</text>
</comment>
<evidence type="ECO:0000256" key="2">
    <source>
        <dbReference type="ARBA" id="ARBA00049666"/>
    </source>
</evidence>
<dbReference type="AlphaFoldDB" id="L9VMQ1"/>
<evidence type="ECO:0000313" key="6">
    <source>
        <dbReference type="Proteomes" id="UP000011645"/>
    </source>
</evidence>
<evidence type="ECO:0000256" key="1">
    <source>
        <dbReference type="ARBA" id="ARBA00023054"/>
    </source>
</evidence>
<protein>
    <submittedName>
        <fullName evidence="5">Chromosome segregation protein</fullName>
    </submittedName>
</protein>
<evidence type="ECO:0000256" key="3">
    <source>
        <dbReference type="SAM" id="Coils"/>
    </source>
</evidence>
<dbReference type="Gene3D" id="3.40.50.300">
    <property type="entry name" value="P-loop containing nucleotide triphosphate hydrolases"/>
    <property type="match status" value="1"/>
</dbReference>
<dbReference type="SUPFAM" id="SSF52540">
    <property type="entry name" value="P-loop containing nucleoside triphosphate hydrolases"/>
    <property type="match status" value="1"/>
</dbReference>
<feature type="coiled-coil region" evidence="3">
    <location>
        <begin position="164"/>
        <end position="301"/>
    </location>
</feature>